<feature type="region of interest" description="Disordered" evidence="3">
    <location>
        <begin position="763"/>
        <end position="810"/>
    </location>
</feature>
<proteinExistence type="inferred from homology"/>
<evidence type="ECO:0000256" key="2">
    <source>
        <dbReference type="ARBA" id="ARBA00023306"/>
    </source>
</evidence>
<organism evidence="5">
    <name type="scientific">Caenorhabditis remanei</name>
    <name type="common">Caenorhabditis vulgaris</name>
    <dbReference type="NCBI Taxonomy" id="31234"/>
    <lineage>
        <taxon>Eukaryota</taxon>
        <taxon>Metazoa</taxon>
        <taxon>Ecdysozoa</taxon>
        <taxon>Nematoda</taxon>
        <taxon>Chromadorea</taxon>
        <taxon>Rhabditida</taxon>
        <taxon>Rhabditina</taxon>
        <taxon>Rhabditomorpha</taxon>
        <taxon>Rhabditoidea</taxon>
        <taxon>Rhabditidae</taxon>
        <taxon>Peloderinae</taxon>
        <taxon>Caenorhabditis</taxon>
    </lineage>
</organism>
<dbReference type="GO" id="GO:0019903">
    <property type="term" value="F:protein phosphatase binding"/>
    <property type="evidence" value="ECO:0007669"/>
    <property type="project" value="EnsemblMetazoa"/>
</dbReference>
<evidence type="ECO:0000313" key="5">
    <source>
        <dbReference type="Proteomes" id="UP000008281"/>
    </source>
</evidence>
<feature type="compositionally biased region" description="Basic and acidic residues" evidence="3">
    <location>
        <begin position="653"/>
        <end position="662"/>
    </location>
</feature>
<dbReference type="GO" id="GO:0000235">
    <property type="term" value="C:astral microtubule"/>
    <property type="evidence" value="ECO:0007669"/>
    <property type="project" value="EnsemblMetazoa"/>
</dbReference>
<evidence type="ECO:0000256" key="3">
    <source>
        <dbReference type="SAM" id="MobiDB-lite"/>
    </source>
</evidence>
<dbReference type="EMBL" id="DS268408">
    <property type="protein sequence ID" value="EFO85904.1"/>
    <property type="molecule type" value="Genomic_DNA"/>
</dbReference>
<dbReference type="GO" id="GO:0005634">
    <property type="term" value="C:nucleus"/>
    <property type="evidence" value="ECO:0007669"/>
    <property type="project" value="TreeGrafter"/>
</dbReference>
<dbReference type="GO" id="GO:0040001">
    <property type="term" value="P:establishment of mitotic spindle localization"/>
    <property type="evidence" value="ECO:0007669"/>
    <property type="project" value="EnsemblMetazoa"/>
</dbReference>
<keyword evidence="5" id="KW-1185">Reference proteome</keyword>
<dbReference type="PANTHER" id="PTHR12634:SF8">
    <property type="entry name" value="FIERY MOUNTAIN, ISOFORM D"/>
    <property type="match status" value="1"/>
</dbReference>
<dbReference type="GO" id="GO:0030590">
    <property type="term" value="P:first cell cycle pseudocleavage"/>
    <property type="evidence" value="ECO:0007669"/>
    <property type="project" value="EnsemblMetazoa"/>
</dbReference>
<reference evidence="4" key="1">
    <citation type="submission" date="2007-07" db="EMBL/GenBank/DDBJ databases">
        <title>PCAP assembly of the Caenorhabditis remanei genome.</title>
        <authorList>
            <consortium name="The Caenorhabditis remanei Sequencing Consortium"/>
            <person name="Wilson R.K."/>
        </authorList>
    </citation>
    <scope>NUCLEOTIDE SEQUENCE [LARGE SCALE GENOMIC DNA]</scope>
    <source>
        <strain evidence="4">PB4641</strain>
    </source>
</reference>
<dbReference type="GO" id="GO:1903293">
    <property type="term" value="C:phosphatase complex"/>
    <property type="evidence" value="ECO:0007669"/>
    <property type="project" value="EnsemblMetazoa"/>
</dbReference>
<dbReference type="InParanoid" id="E3LFC0"/>
<protein>
    <submittedName>
        <fullName evidence="4">CRE-SAPS-1 protein</fullName>
    </submittedName>
</protein>
<dbReference type="Pfam" id="PF04499">
    <property type="entry name" value="SAPS"/>
    <property type="match status" value="2"/>
</dbReference>
<dbReference type="STRING" id="31234.E3LFC0"/>
<name>E3LFC0_CAERE</name>
<evidence type="ECO:0000256" key="1">
    <source>
        <dbReference type="ARBA" id="ARBA00006180"/>
    </source>
</evidence>
<dbReference type="GO" id="GO:0005938">
    <property type="term" value="C:cell cortex"/>
    <property type="evidence" value="ECO:0007669"/>
    <property type="project" value="EnsemblMetazoa"/>
</dbReference>
<sequence length="810" mass="91279">MFWAREEEENSLIRLLKTDNFTLEDVLLNEFVVQESRYGKAELVKYITSRENMKALLELSLNPVINPDLPMKQQYRLSFIASEILTIRGTDVFQRLIVTTEETKKCLLDFLNDKAPLNHLVAGFFAKIMECLLSRHFVLTFDLLKGTPFFEKCLQNINLGAIECLLENLVRIPNTSEGTKTVKKWMISENLFEKIVDQMRDATNDDDRECLAEVYCEILRELRDKLYMLECKEDELHDKAMDENLIAKIADNLIVEEDISAEDLVKKSSLISSSARILEAFIKTNYVADAPAQHLEEVERNLIEERHYSYGLMRPCNDNDAYEHSYQPDPERIVEGIVSNRVFNILQTILRDIEVNKNVWVVFKIIILLQANGSLWQPLLRLVIELCNTNHLPTHEKLVCAFRQLPFVKVCHKYSELVGICHKLQLIDAAKKLPRAGVLHSLLVKVVNLLLHSVFPSNELSPAAEYLLTEGGLIKNVYDTATSFHTSGDLIACSGLRSFNQNLGDVINRAKKRAVPNPGLVAILKADKRWTELEDIVLNYNTKHRPQLQHDFNDSSVLSSIKNDSHGFNDSEEWTDASAKFAEMDASSSANRAFTGFGSPFEADLNRFSEFEGQFETPDEDEFKKLCSERANSSTCSGSQQGFETSHIQWPGEQEKEEEKQTAETVIEPSTYPQETEGSESIVEQDDEWVWPTEPPLGETEVITQAGPRPETNWVDDSAPDFSYLGKSPPAQEDMWADFSSFPTVSPSTSTAVVAPVVNNVASAWPGADTPEQGESSDWPLSSSHDSKPSDPATLGLAASISHPEDSSEA</sequence>
<dbReference type="OrthoDB" id="295029at2759"/>
<evidence type="ECO:0000313" key="4">
    <source>
        <dbReference type="EMBL" id="EFO85904.1"/>
    </source>
</evidence>
<dbReference type="GO" id="GO:0005829">
    <property type="term" value="C:cytosol"/>
    <property type="evidence" value="ECO:0007669"/>
    <property type="project" value="TreeGrafter"/>
</dbReference>
<dbReference type="eggNOG" id="KOG2073">
    <property type="taxonomic scope" value="Eukaryota"/>
</dbReference>
<accession>E3LFC0</accession>
<feature type="region of interest" description="Disordered" evidence="3">
    <location>
        <begin position="707"/>
        <end position="732"/>
    </location>
</feature>
<dbReference type="FunCoup" id="E3LFC0">
    <property type="interactions" value="1250"/>
</dbReference>
<dbReference type="GO" id="GO:0030866">
    <property type="term" value="P:cortical actin cytoskeleton organization"/>
    <property type="evidence" value="ECO:0007669"/>
    <property type="project" value="EnsemblMetazoa"/>
</dbReference>
<feature type="compositionally biased region" description="Polar residues" evidence="3">
    <location>
        <begin position="634"/>
        <end position="648"/>
    </location>
</feature>
<dbReference type="GO" id="GO:0019888">
    <property type="term" value="F:protein phosphatase regulator activity"/>
    <property type="evidence" value="ECO:0007669"/>
    <property type="project" value="TreeGrafter"/>
</dbReference>
<comment type="similarity">
    <text evidence="1">Belongs to the SAPS family.</text>
</comment>
<gene>
    <name evidence="4" type="primary">Cre-saps-1</name>
    <name evidence="4" type="ORF">CRE_02152</name>
</gene>
<dbReference type="OMA" id="VWQPDAG"/>
<dbReference type="InterPro" id="IPR007587">
    <property type="entry name" value="SAPS"/>
</dbReference>
<dbReference type="HOGENOM" id="CLU_360662_0_0_1"/>
<dbReference type="AlphaFoldDB" id="E3LFC0"/>
<dbReference type="Proteomes" id="UP000008281">
    <property type="component" value="Unassembled WGS sequence"/>
</dbReference>
<keyword evidence="2" id="KW-0131">Cell cycle</keyword>
<dbReference type="PANTHER" id="PTHR12634">
    <property type="entry name" value="SIT4 YEAST -ASSOCIATING PROTEIN-RELATED"/>
    <property type="match status" value="1"/>
</dbReference>
<feature type="region of interest" description="Disordered" evidence="3">
    <location>
        <begin position="634"/>
        <end position="664"/>
    </location>
</feature>